<dbReference type="GO" id="GO:0005524">
    <property type="term" value="F:ATP binding"/>
    <property type="evidence" value="ECO:0007669"/>
    <property type="project" value="UniProtKB-KW"/>
</dbReference>
<dbReference type="InterPro" id="IPR004625">
    <property type="entry name" value="PyrdxlKinase"/>
</dbReference>
<keyword evidence="2 7" id="KW-0808">Transferase</keyword>
<keyword evidence="3" id="KW-0547">Nucleotide-binding</keyword>
<dbReference type="InterPro" id="IPR013749">
    <property type="entry name" value="PM/HMP-P_kinase-1"/>
</dbReference>
<accession>A0A7T5UIH2</accession>
<gene>
    <name evidence="7" type="primary">pdxY</name>
    <name evidence="7" type="ORF">HYS17_10780</name>
</gene>
<evidence type="ECO:0000256" key="5">
    <source>
        <dbReference type="ARBA" id="ARBA00022840"/>
    </source>
</evidence>
<dbReference type="GO" id="GO:0008478">
    <property type="term" value="F:pyridoxal kinase activity"/>
    <property type="evidence" value="ECO:0007669"/>
    <property type="project" value="UniProtKB-EC"/>
</dbReference>
<keyword evidence="4 7" id="KW-0418">Kinase</keyword>
<proteinExistence type="predicted"/>
<dbReference type="NCBIfam" id="NF004398">
    <property type="entry name" value="PRK05756.1"/>
    <property type="match status" value="1"/>
</dbReference>
<evidence type="ECO:0000256" key="3">
    <source>
        <dbReference type="ARBA" id="ARBA00022741"/>
    </source>
</evidence>
<evidence type="ECO:0000313" key="8">
    <source>
        <dbReference type="Proteomes" id="UP000595362"/>
    </source>
</evidence>
<feature type="domain" description="Pyridoxamine kinase/Phosphomethylpyrimidine kinase" evidence="6">
    <location>
        <begin position="76"/>
        <end position="260"/>
    </location>
</feature>
<evidence type="ECO:0000256" key="4">
    <source>
        <dbReference type="ARBA" id="ARBA00022777"/>
    </source>
</evidence>
<dbReference type="Gene3D" id="3.40.1190.20">
    <property type="match status" value="1"/>
</dbReference>
<sequence>MPIKTILSIQSHVAYGHVGNAAAVFPLQRMGYEVVPVHTVQFSNHTGYGTWAGQVFEAAHIDDILKGLEAHGVLARIDALLTGYMGSPAIAALIALWRQRLPRTALWICDPVMGDAGCGLFVHAGLPDFFRAQASHLSDIMTPNQFEIEQLTGINVMTLDDARAACRILHDKGVRIVLVTSLRHNDTAPGTIEMLVSEAQGAGARAVTPLLSFSPPPNGAGDATAAIFTGHILAGAGVVEALQRTASAIYSLMEATLESGGRELALIAAQDRMQRLHPSVRLLS</sequence>
<dbReference type="PANTHER" id="PTHR10534:SF2">
    <property type="entry name" value="PYRIDOXAL KINASE"/>
    <property type="match status" value="1"/>
</dbReference>
<dbReference type="Pfam" id="PF08543">
    <property type="entry name" value="Phos_pyr_kin"/>
    <property type="match status" value="1"/>
</dbReference>
<dbReference type="CDD" id="cd01173">
    <property type="entry name" value="pyridoxal_pyridoxamine_kinase"/>
    <property type="match status" value="1"/>
</dbReference>
<evidence type="ECO:0000259" key="6">
    <source>
        <dbReference type="Pfam" id="PF08543"/>
    </source>
</evidence>
<dbReference type="InterPro" id="IPR029056">
    <property type="entry name" value="Ribokinase-like"/>
</dbReference>
<evidence type="ECO:0000256" key="1">
    <source>
        <dbReference type="ARBA" id="ARBA00012104"/>
    </source>
</evidence>
<dbReference type="AlphaFoldDB" id="A0A7T5UIH2"/>
<evidence type="ECO:0000256" key="2">
    <source>
        <dbReference type="ARBA" id="ARBA00022679"/>
    </source>
</evidence>
<dbReference type="Proteomes" id="UP000595362">
    <property type="component" value="Chromosome"/>
</dbReference>
<dbReference type="EMBL" id="CP066681">
    <property type="protein sequence ID" value="QQG37465.1"/>
    <property type="molecule type" value="Genomic_DNA"/>
</dbReference>
<organism evidence="7 8">
    <name type="scientific">Micavibrio aeruginosavorus</name>
    <dbReference type="NCBI Taxonomy" id="349221"/>
    <lineage>
        <taxon>Bacteria</taxon>
        <taxon>Pseudomonadati</taxon>
        <taxon>Bdellovibrionota</taxon>
        <taxon>Bdellovibrionia</taxon>
        <taxon>Bdellovibrionales</taxon>
        <taxon>Pseudobdellovibrionaceae</taxon>
        <taxon>Micavibrio</taxon>
    </lineage>
</organism>
<dbReference type="EC" id="2.7.1.35" evidence="1"/>
<keyword evidence="5" id="KW-0067">ATP-binding</keyword>
<evidence type="ECO:0000313" key="7">
    <source>
        <dbReference type="EMBL" id="QQG37465.1"/>
    </source>
</evidence>
<name>A0A7T5UIH2_9BACT</name>
<dbReference type="PANTHER" id="PTHR10534">
    <property type="entry name" value="PYRIDOXAL KINASE"/>
    <property type="match status" value="1"/>
</dbReference>
<dbReference type="GO" id="GO:0005829">
    <property type="term" value="C:cytosol"/>
    <property type="evidence" value="ECO:0007669"/>
    <property type="project" value="TreeGrafter"/>
</dbReference>
<dbReference type="GO" id="GO:0009443">
    <property type="term" value="P:pyridoxal 5'-phosphate salvage"/>
    <property type="evidence" value="ECO:0007669"/>
    <property type="project" value="InterPro"/>
</dbReference>
<dbReference type="NCBIfam" id="TIGR00687">
    <property type="entry name" value="pyridox_kin"/>
    <property type="match status" value="1"/>
</dbReference>
<protein>
    <recommendedName>
        <fullName evidence="1">pyridoxal kinase</fullName>
        <ecNumber evidence="1">2.7.1.35</ecNumber>
    </recommendedName>
</protein>
<reference evidence="7 8" key="1">
    <citation type="submission" date="2020-07" db="EMBL/GenBank/DDBJ databases">
        <title>Huge and variable diversity of episymbiotic CPR bacteria and DPANN archaea in groundwater ecosystems.</title>
        <authorList>
            <person name="He C.Y."/>
            <person name="Keren R."/>
            <person name="Whittaker M."/>
            <person name="Farag I.F."/>
            <person name="Doudna J."/>
            <person name="Cate J.H.D."/>
            <person name="Banfield J.F."/>
        </authorList>
    </citation>
    <scope>NUCLEOTIDE SEQUENCE [LARGE SCALE GENOMIC DNA]</scope>
    <source>
        <strain evidence="7">NC_groundwater_70_Ag_B-0.1um_54_66</strain>
    </source>
</reference>
<dbReference type="SUPFAM" id="SSF53613">
    <property type="entry name" value="Ribokinase-like"/>
    <property type="match status" value="1"/>
</dbReference>